<evidence type="ECO:0000313" key="2">
    <source>
        <dbReference type="Proteomes" id="UP000297407"/>
    </source>
</evidence>
<name>A0A4Z0L456_9FLAO</name>
<dbReference type="AlphaFoldDB" id="A0A4Z0L456"/>
<sequence length="160" mass="17938">MSWIKNFFMVALMMVSSVHFVKIYAKGSEGSIKCQQLVLTGSGNRIALSNTNGVKAIENALDIPQDAFRFSDFIIASQETGAVFGSQGFNTYYHHLAKKNTKVKRKSSKLSKANFQSYAGSREDLIRDEIAVEIPSRHVSNLEGYKIQFERFCSIEITPD</sequence>
<organism evidence="1 2">
    <name type="scientific">Flavobacterium humi</name>
    <dbReference type="NCBI Taxonomy" id="2562683"/>
    <lineage>
        <taxon>Bacteria</taxon>
        <taxon>Pseudomonadati</taxon>
        <taxon>Bacteroidota</taxon>
        <taxon>Flavobacteriia</taxon>
        <taxon>Flavobacteriales</taxon>
        <taxon>Flavobacteriaceae</taxon>
        <taxon>Flavobacterium</taxon>
    </lineage>
</organism>
<dbReference type="Proteomes" id="UP000297407">
    <property type="component" value="Unassembled WGS sequence"/>
</dbReference>
<dbReference type="EMBL" id="SRLH01000007">
    <property type="protein sequence ID" value="TGD57133.1"/>
    <property type="molecule type" value="Genomic_DNA"/>
</dbReference>
<comment type="caution">
    <text evidence="1">The sequence shown here is derived from an EMBL/GenBank/DDBJ whole genome shotgun (WGS) entry which is preliminary data.</text>
</comment>
<gene>
    <name evidence="1" type="ORF">E4635_13270</name>
</gene>
<evidence type="ECO:0000313" key="1">
    <source>
        <dbReference type="EMBL" id="TGD57133.1"/>
    </source>
</evidence>
<protein>
    <submittedName>
        <fullName evidence="1">Uncharacterized protein</fullName>
    </submittedName>
</protein>
<proteinExistence type="predicted"/>
<dbReference type="RefSeq" id="WP_135527179.1">
    <property type="nucleotide sequence ID" value="NZ_SRLH01000007.1"/>
</dbReference>
<keyword evidence="2" id="KW-1185">Reference proteome</keyword>
<reference evidence="1 2" key="1">
    <citation type="submission" date="2019-04" db="EMBL/GenBank/DDBJ databases">
        <title>Flavobacterium sp. strain DS2-A Genome sequencing and assembly.</title>
        <authorList>
            <person name="Kim I."/>
        </authorList>
    </citation>
    <scope>NUCLEOTIDE SEQUENCE [LARGE SCALE GENOMIC DNA]</scope>
    <source>
        <strain evidence="1 2">DS2-A</strain>
    </source>
</reference>
<accession>A0A4Z0L456</accession>